<feature type="compositionally biased region" description="Polar residues" evidence="3">
    <location>
        <begin position="137"/>
        <end position="146"/>
    </location>
</feature>
<dbReference type="InterPro" id="IPR008972">
    <property type="entry name" value="Cupredoxin"/>
</dbReference>
<reference evidence="6" key="1">
    <citation type="submission" date="2021-01" db="EMBL/GenBank/DDBJ databases">
        <title>Adiantum capillus-veneris genome.</title>
        <authorList>
            <person name="Fang Y."/>
            <person name="Liao Q."/>
        </authorList>
    </citation>
    <scope>NUCLEOTIDE SEQUENCE</scope>
    <source>
        <strain evidence="6">H3</strain>
        <tissue evidence="6">Leaf</tissue>
    </source>
</reference>
<proteinExistence type="predicted"/>
<accession>A0A9D4V0W4</accession>
<keyword evidence="1" id="KW-0479">Metal-binding</keyword>
<gene>
    <name evidence="6" type="ORF">GOP47_0007106</name>
</gene>
<dbReference type="AlphaFoldDB" id="A0A9D4V0W4"/>
<dbReference type="GO" id="GO:0009055">
    <property type="term" value="F:electron transfer activity"/>
    <property type="evidence" value="ECO:0007669"/>
    <property type="project" value="InterPro"/>
</dbReference>
<feature type="domain" description="Phytocyanin" evidence="5">
    <location>
        <begin position="34"/>
        <end position="133"/>
    </location>
</feature>
<keyword evidence="4" id="KW-0732">Signal</keyword>
<evidence type="ECO:0000256" key="1">
    <source>
        <dbReference type="ARBA" id="ARBA00022723"/>
    </source>
</evidence>
<feature type="signal peptide" evidence="4">
    <location>
        <begin position="1"/>
        <end position="32"/>
    </location>
</feature>
<dbReference type="PANTHER" id="PTHR33021:SF193">
    <property type="entry name" value="OS06G0218600 PROTEIN"/>
    <property type="match status" value="1"/>
</dbReference>
<evidence type="ECO:0000256" key="4">
    <source>
        <dbReference type="SAM" id="SignalP"/>
    </source>
</evidence>
<dbReference type="PROSITE" id="PS51485">
    <property type="entry name" value="PHYTOCYANIN"/>
    <property type="match status" value="1"/>
</dbReference>
<dbReference type="CDD" id="cd04216">
    <property type="entry name" value="Phytocyanin"/>
    <property type="match status" value="1"/>
</dbReference>
<feature type="region of interest" description="Disordered" evidence="3">
    <location>
        <begin position="137"/>
        <end position="181"/>
    </location>
</feature>
<evidence type="ECO:0000259" key="5">
    <source>
        <dbReference type="PROSITE" id="PS51485"/>
    </source>
</evidence>
<feature type="chain" id="PRO_5039679748" description="Phytocyanin domain-containing protein" evidence="4">
    <location>
        <begin position="33"/>
        <end position="211"/>
    </location>
</feature>
<sequence>MGRMSSLTCAYYSTVLWIFCLLAIIRSTSTSAAKEYKVGDSSGWNTGVDYASWASQNTFHVGDSLKFSYTAGVHTVQQVSAEDYKGCNAANAIMSGTTGTTTVKLDKAQTYYFICGVLGHCEGGMQLSVTVIDDATSKSAPSPTTVPTNHTSPSSASSTPTTTTPSPPSNPNLSSPSTPTTNLSNNSPFLHPSFSFFLIILLTIHVFPNAF</sequence>
<dbReference type="EMBL" id="JABFUD020000007">
    <property type="protein sequence ID" value="KAI5077282.1"/>
    <property type="molecule type" value="Genomic_DNA"/>
</dbReference>
<dbReference type="PANTHER" id="PTHR33021">
    <property type="entry name" value="BLUE COPPER PROTEIN"/>
    <property type="match status" value="1"/>
</dbReference>
<dbReference type="Gene3D" id="2.60.40.420">
    <property type="entry name" value="Cupredoxins - blue copper proteins"/>
    <property type="match status" value="1"/>
</dbReference>
<feature type="compositionally biased region" description="Low complexity" evidence="3">
    <location>
        <begin position="171"/>
        <end position="181"/>
    </location>
</feature>
<feature type="compositionally biased region" description="Low complexity" evidence="3">
    <location>
        <begin position="147"/>
        <end position="164"/>
    </location>
</feature>
<protein>
    <recommendedName>
        <fullName evidence="5">Phytocyanin domain-containing protein</fullName>
    </recommendedName>
</protein>
<dbReference type="SUPFAM" id="SSF49503">
    <property type="entry name" value="Cupredoxins"/>
    <property type="match status" value="1"/>
</dbReference>
<dbReference type="GO" id="GO:0005886">
    <property type="term" value="C:plasma membrane"/>
    <property type="evidence" value="ECO:0007669"/>
    <property type="project" value="TreeGrafter"/>
</dbReference>
<dbReference type="Proteomes" id="UP000886520">
    <property type="component" value="Chromosome 7"/>
</dbReference>
<dbReference type="InterPro" id="IPR039391">
    <property type="entry name" value="Phytocyanin-like"/>
</dbReference>
<dbReference type="InterPro" id="IPR003245">
    <property type="entry name" value="Phytocyanin_dom"/>
</dbReference>
<dbReference type="GO" id="GO:0046872">
    <property type="term" value="F:metal ion binding"/>
    <property type="evidence" value="ECO:0007669"/>
    <property type="project" value="UniProtKB-KW"/>
</dbReference>
<dbReference type="Pfam" id="PF02298">
    <property type="entry name" value="Cu_bind_like"/>
    <property type="match status" value="1"/>
</dbReference>
<dbReference type="FunFam" id="2.60.40.420:FF:000003">
    <property type="entry name" value="Blue copper"/>
    <property type="match status" value="1"/>
</dbReference>
<evidence type="ECO:0000313" key="6">
    <source>
        <dbReference type="EMBL" id="KAI5077282.1"/>
    </source>
</evidence>
<dbReference type="OrthoDB" id="206968at2759"/>
<evidence type="ECO:0000256" key="2">
    <source>
        <dbReference type="ARBA" id="ARBA00023180"/>
    </source>
</evidence>
<keyword evidence="7" id="KW-1185">Reference proteome</keyword>
<evidence type="ECO:0000256" key="3">
    <source>
        <dbReference type="SAM" id="MobiDB-lite"/>
    </source>
</evidence>
<keyword evidence="2" id="KW-0325">Glycoprotein</keyword>
<comment type="caution">
    <text evidence="6">The sequence shown here is derived from an EMBL/GenBank/DDBJ whole genome shotgun (WGS) entry which is preliminary data.</text>
</comment>
<organism evidence="6 7">
    <name type="scientific">Adiantum capillus-veneris</name>
    <name type="common">Maidenhair fern</name>
    <dbReference type="NCBI Taxonomy" id="13818"/>
    <lineage>
        <taxon>Eukaryota</taxon>
        <taxon>Viridiplantae</taxon>
        <taxon>Streptophyta</taxon>
        <taxon>Embryophyta</taxon>
        <taxon>Tracheophyta</taxon>
        <taxon>Polypodiopsida</taxon>
        <taxon>Polypodiidae</taxon>
        <taxon>Polypodiales</taxon>
        <taxon>Pteridineae</taxon>
        <taxon>Pteridaceae</taxon>
        <taxon>Vittarioideae</taxon>
        <taxon>Adiantum</taxon>
    </lineage>
</organism>
<name>A0A9D4V0W4_ADICA</name>
<evidence type="ECO:0000313" key="7">
    <source>
        <dbReference type="Proteomes" id="UP000886520"/>
    </source>
</evidence>